<evidence type="ECO:0000256" key="1">
    <source>
        <dbReference type="ARBA" id="ARBA00004913"/>
    </source>
</evidence>
<organism evidence="8 9">
    <name type="scientific">Taxus chinensis</name>
    <name type="common">Chinese yew</name>
    <name type="synonym">Taxus wallichiana var. chinensis</name>
    <dbReference type="NCBI Taxonomy" id="29808"/>
    <lineage>
        <taxon>Eukaryota</taxon>
        <taxon>Viridiplantae</taxon>
        <taxon>Streptophyta</taxon>
        <taxon>Embryophyta</taxon>
        <taxon>Tracheophyta</taxon>
        <taxon>Spermatophyta</taxon>
        <taxon>Pinopsida</taxon>
        <taxon>Pinidae</taxon>
        <taxon>Conifers II</taxon>
        <taxon>Cupressales</taxon>
        <taxon>Taxaceae</taxon>
        <taxon>Taxus</taxon>
    </lineage>
</organism>
<comment type="caution">
    <text evidence="8">The sequence shown here is derived from an EMBL/GenBank/DDBJ whole genome shotgun (WGS) entry which is preliminary data.</text>
</comment>
<dbReference type="InterPro" id="IPR008928">
    <property type="entry name" value="6-hairpin_glycosidase_sf"/>
</dbReference>
<dbReference type="GO" id="GO:0020037">
    <property type="term" value="F:heme binding"/>
    <property type="evidence" value="ECO:0007669"/>
    <property type="project" value="InterPro"/>
</dbReference>
<accession>A0AA38LAW8</accession>
<dbReference type="PANTHER" id="PTHR24286:SF384">
    <property type="entry name" value="P450, PUTATIVE (EUROFUNG)-RELATED"/>
    <property type="match status" value="1"/>
</dbReference>
<protein>
    <recommendedName>
        <fullName evidence="10">Cytochrome P450</fullName>
    </recommendedName>
</protein>
<dbReference type="GO" id="GO:0016705">
    <property type="term" value="F:oxidoreductase activity, acting on paired donors, with incorporation or reduction of molecular oxygen"/>
    <property type="evidence" value="ECO:0007669"/>
    <property type="project" value="InterPro"/>
</dbReference>
<evidence type="ECO:0000256" key="6">
    <source>
        <dbReference type="ARBA" id="ARBA00023004"/>
    </source>
</evidence>
<keyword evidence="4" id="KW-0479">Metal-binding</keyword>
<dbReference type="GO" id="GO:0005975">
    <property type="term" value="P:carbohydrate metabolic process"/>
    <property type="evidence" value="ECO:0007669"/>
    <property type="project" value="InterPro"/>
</dbReference>
<keyword evidence="7" id="KW-0503">Monooxygenase</keyword>
<dbReference type="SUPFAM" id="SSF48264">
    <property type="entry name" value="Cytochrome P450"/>
    <property type="match status" value="1"/>
</dbReference>
<keyword evidence="3" id="KW-0349">Heme</keyword>
<evidence type="ECO:0000256" key="5">
    <source>
        <dbReference type="ARBA" id="ARBA00023002"/>
    </source>
</evidence>
<dbReference type="Proteomes" id="UP000824469">
    <property type="component" value="Unassembled WGS sequence"/>
</dbReference>
<dbReference type="GO" id="GO:0004497">
    <property type="term" value="F:monooxygenase activity"/>
    <property type="evidence" value="ECO:0007669"/>
    <property type="project" value="UniProtKB-KW"/>
</dbReference>
<dbReference type="InterPro" id="IPR001128">
    <property type="entry name" value="Cyt_P450"/>
</dbReference>
<evidence type="ECO:0000256" key="2">
    <source>
        <dbReference type="ARBA" id="ARBA00010617"/>
    </source>
</evidence>
<gene>
    <name evidence="8" type="ORF">KI387_023587</name>
</gene>
<dbReference type="Pfam" id="PF00067">
    <property type="entry name" value="p450"/>
    <property type="match status" value="1"/>
</dbReference>
<sequence>MRVTKTTAKISGKQQTTINRRFDIARTRSSFNRINREGCYGPTTKTLTLTQERKLNKTTTTTFQREHNGVQPLEARSPQNNKAMTNGGITGGGSIIHDHLTRYWVGNEQVKTFPLVKRCLFTVACALFLSLGEGPQQPELYDHFMDMLNGMLQIPVDFPRTLYRKARIGSNQIRRILQRVIDERRVDLASGLASSDQDLLSYLLYNVDGRENPLSDSDIKDNILQLLMAGHDTNDVTVTLLLRNLALNPHCYRQVLQEQLNITSEKGEKLLRWDDIQRMKYTWNATQETMRLDPPAGGTRRKAIADISYGGFTIPKGWKNREGHPQASLSAGSGRDLSCQFRAKQFGGRMEFGVPYVEKDDLLWGAEWLQRASANSSYVSYIQANRHTFGAEDNVIIFIWDDKHAGTGDISRN</sequence>
<dbReference type="Gene3D" id="1.10.630.10">
    <property type="entry name" value="Cytochrome P450"/>
    <property type="match status" value="1"/>
</dbReference>
<dbReference type="InterPro" id="IPR012341">
    <property type="entry name" value="6hp_glycosidase-like_sf"/>
</dbReference>
<keyword evidence="5" id="KW-0560">Oxidoreductase</keyword>
<evidence type="ECO:0008006" key="10">
    <source>
        <dbReference type="Google" id="ProtNLM"/>
    </source>
</evidence>
<dbReference type="PANTHER" id="PTHR24286">
    <property type="entry name" value="CYTOCHROME P450 26"/>
    <property type="match status" value="1"/>
</dbReference>
<dbReference type="GO" id="GO:0016125">
    <property type="term" value="P:sterol metabolic process"/>
    <property type="evidence" value="ECO:0007669"/>
    <property type="project" value="TreeGrafter"/>
</dbReference>
<evidence type="ECO:0000256" key="3">
    <source>
        <dbReference type="ARBA" id="ARBA00022617"/>
    </source>
</evidence>
<dbReference type="SUPFAM" id="SSF48208">
    <property type="entry name" value="Six-hairpin glycosidases"/>
    <property type="match status" value="1"/>
</dbReference>
<name>A0AA38LAW8_TAXCH</name>
<comment type="pathway">
    <text evidence="1">Alkaloid biosynthesis.</text>
</comment>
<dbReference type="EMBL" id="JAHRHJ020000005">
    <property type="protein sequence ID" value="KAH9314960.1"/>
    <property type="molecule type" value="Genomic_DNA"/>
</dbReference>
<comment type="similarity">
    <text evidence="2">Belongs to the cytochrome P450 family.</text>
</comment>
<dbReference type="GO" id="GO:0005506">
    <property type="term" value="F:iron ion binding"/>
    <property type="evidence" value="ECO:0007669"/>
    <property type="project" value="InterPro"/>
</dbReference>
<evidence type="ECO:0000313" key="9">
    <source>
        <dbReference type="Proteomes" id="UP000824469"/>
    </source>
</evidence>
<dbReference type="AlphaFoldDB" id="A0AA38LAW8"/>
<evidence type="ECO:0000256" key="4">
    <source>
        <dbReference type="ARBA" id="ARBA00022723"/>
    </source>
</evidence>
<dbReference type="InterPro" id="IPR036396">
    <property type="entry name" value="Cyt_P450_sf"/>
</dbReference>
<keyword evidence="6" id="KW-0408">Iron</keyword>
<dbReference type="Gene3D" id="1.50.10.10">
    <property type="match status" value="1"/>
</dbReference>
<proteinExistence type="inferred from homology"/>
<reference evidence="8 9" key="1">
    <citation type="journal article" date="2021" name="Nat. Plants">
        <title>The Taxus genome provides insights into paclitaxel biosynthesis.</title>
        <authorList>
            <person name="Xiong X."/>
            <person name="Gou J."/>
            <person name="Liao Q."/>
            <person name="Li Y."/>
            <person name="Zhou Q."/>
            <person name="Bi G."/>
            <person name="Li C."/>
            <person name="Du R."/>
            <person name="Wang X."/>
            <person name="Sun T."/>
            <person name="Guo L."/>
            <person name="Liang H."/>
            <person name="Lu P."/>
            <person name="Wu Y."/>
            <person name="Zhang Z."/>
            <person name="Ro D.K."/>
            <person name="Shang Y."/>
            <person name="Huang S."/>
            <person name="Yan J."/>
        </authorList>
    </citation>
    <scope>NUCLEOTIDE SEQUENCE [LARGE SCALE GENOMIC DNA]</scope>
    <source>
        <strain evidence="8">Ta-2019</strain>
    </source>
</reference>
<keyword evidence="9" id="KW-1185">Reference proteome</keyword>
<evidence type="ECO:0000256" key="7">
    <source>
        <dbReference type="ARBA" id="ARBA00023033"/>
    </source>
</evidence>
<evidence type="ECO:0000313" key="8">
    <source>
        <dbReference type="EMBL" id="KAH9314960.1"/>
    </source>
</evidence>